<protein>
    <submittedName>
        <fullName evidence="1">Zn-dependent oxidoreductase, NADPH:quinone reductase</fullName>
    </submittedName>
</protein>
<dbReference type="KEGG" id="bsd:BLASA_1363"/>
<dbReference type="Gene3D" id="3.40.50.720">
    <property type="entry name" value="NAD(P)-binding Rossmann-like Domain"/>
    <property type="match status" value="1"/>
</dbReference>
<dbReference type="HOGENOM" id="CLU_026673_19_5_11"/>
<reference evidence="1 2" key="1">
    <citation type="journal article" date="2012" name="J. Bacteriol.">
        <title>Genome Sequence of Blastococcus saxobsidens DD2, a Stone-Inhabiting Bacterium.</title>
        <authorList>
            <person name="Chouaia B."/>
            <person name="Crotti E."/>
            <person name="Brusetti L."/>
            <person name="Daffonchio D."/>
            <person name="Essoussi I."/>
            <person name="Nouioui I."/>
            <person name="Sbissi I."/>
            <person name="Ghodhbane-Gtari F."/>
            <person name="Gtari M."/>
            <person name="Vacherie B."/>
            <person name="Barbe V."/>
            <person name="Medigue C."/>
            <person name="Gury J."/>
            <person name="Pujic P."/>
            <person name="Normand P."/>
        </authorList>
    </citation>
    <scope>NUCLEOTIDE SEQUENCE [LARGE SCALE GENOMIC DNA]</scope>
    <source>
        <strain evidence="1 2">DD2</strain>
    </source>
</reference>
<dbReference type="STRING" id="1146883.BLASA_1363"/>
<dbReference type="PANTHER" id="PTHR11695:SF648">
    <property type="entry name" value="ZINC-BINDING OXIDOREDUCTASE"/>
    <property type="match status" value="1"/>
</dbReference>
<sequence>MLVIGAGGGVGTFAVQLATASGATVTGVCSTSKVDLVRSIGAHDVIDYTREDIADRPCRYDVVIDTGGDRSVGQLRAALTSTGTIVIVGGEGGGQVLGLSRQLQAIALSPFVRQRLGVVFSSPRRTDLELLAVMLADGRVVPVVDRRFTLDEVPEAIRHLRAGRARGKVVIVV</sequence>
<name>H6RJJ5_BLASD</name>
<dbReference type="Gene3D" id="3.90.180.10">
    <property type="entry name" value="Medium-chain alcohol dehydrogenases, catalytic domain"/>
    <property type="match status" value="1"/>
</dbReference>
<dbReference type="SUPFAM" id="SSF51735">
    <property type="entry name" value="NAD(P)-binding Rossmann-fold domains"/>
    <property type="match status" value="1"/>
</dbReference>
<dbReference type="EMBL" id="FO117623">
    <property type="protein sequence ID" value="CCG02300.1"/>
    <property type="molecule type" value="Genomic_DNA"/>
</dbReference>
<dbReference type="eggNOG" id="COG0604">
    <property type="taxonomic scope" value="Bacteria"/>
</dbReference>
<accession>H6RJJ5</accession>
<dbReference type="InterPro" id="IPR050700">
    <property type="entry name" value="YIM1/Zinc_Alcohol_DH_Fams"/>
</dbReference>
<organism evidence="1 2">
    <name type="scientific">Blastococcus saxobsidens (strain DD2)</name>
    <dbReference type="NCBI Taxonomy" id="1146883"/>
    <lineage>
        <taxon>Bacteria</taxon>
        <taxon>Bacillati</taxon>
        <taxon>Actinomycetota</taxon>
        <taxon>Actinomycetes</taxon>
        <taxon>Geodermatophilales</taxon>
        <taxon>Geodermatophilaceae</taxon>
        <taxon>Blastococcus</taxon>
    </lineage>
</organism>
<dbReference type="CDD" id="cd08267">
    <property type="entry name" value="MDR1"/>
    <property type="match status" value="1"/>
</dbReference>
<dbReference type="InterPro" id="IPR036291">
    <property type="entry name" value="NAD(P)-bd_dom_sf"/>
</dbReference>
<dbReference type="PANTHER" id="PTHR11695">
    <property type="entry name" value="ALCOHOL DEHYDROGENASE RELATED"/>
    <property type="match status" value="1"/>
</dbReference>
<reference evidence="2" key="2">
    <citation type="submission" date="2012-02" db="EMBL/GenBank/DDBJ databases">
        <title>Complete genome sequence of Blastococcus saxobsidens strain DD2.</title>
        <authorList>
            <person name="Genoscope."/>
        </authorList>
    </citation>
    <scope>NUCLEOTIDE SEQUENCE [LARGE SCALE GENOMIC DNA]</scope>
    <source>
        <strain evidence="2">DD2</strain>
    </source>
</reference>
<evidence type="ECO:0000313" key="1">
    <source>
        <dbReference type="EMBL" id="CCG02300.1"/>
    </source>
</evidence>
<keyword evidence="2" id="KW-1185">Reference proteome</keyword>
<evidence type="ECO:0000313" key="2">
    <source>
        <dbReference type="Proteomes" id="UP000007517"/>
    </source>
</evidence>
<dbReference type="Proteomes" id="UP000007517">
    <property type="component" value="Chromosome"/>
</dbReference>
<dbReference type="Pfam" id="PF13602">
    <property type="entry name" value="ADH_zinc_N_2"/>
    <property type="match status" value="1"/>
</dbReference>
<proteinExistence type="predicted"/>
<gene>
    <name evidence="1" type="ordered locus">BLASA_1363</name>
</gene>
<dbReference type="AlphaFoldDB" id="H6RJJ5"/>